<evidence type="ECO:0000313" key="2">
    <source>
        <dbReference type="Proteomes" id="UP001180020"/>
    </source>
</evidence>
<dbReference type="Proteomes" id="UP001180020">
    <property type="component" value="Unassembled WGS sequence"/>
</dbReference>
<proteinExistence type="predicted"/>
<evidence type="ECO:0000313" key="1">
    <source>
        <dbReference type="EMBL" id="KAK1288408.1"/>
    </source>
</evidence>
<dbReference type="EMBL" id="JAUJYO010000019">
    <property type="protein sequence ID" value="KAK1288408.1"/>
    <property type="molecule type" value="Genomic_DNA"/>
</dbReference>
<organism evidence="1 2">
    <name type="scientific">Acorus calamus</name>
    <name type="common">Sweet flag</name>
    <dbReference type="NCBI Taxonomy" id="4465"/>
    <lineage>
        <taxon>Eukaryota</taxon>
        <taxon>Viridiplantae</taxon>
        <taxon>Streptophyta</taxon>
        <taxon>Embryophyta</taxon>
        <taxon>Tracheophyta</taxon>
        <taxon>Spermatophyta</taxon>
        <taxon>Magnoliopsida</taxon>
        <taxon>Liliopsida</taxon>
        <taxon>Acoraceae</taxon>
        <taxon>Acorus</taxon>
    </lineage>
</organism>
<dbReference type="AlphaFoldDB" id="A0AAV9CJJ8"/>
<comment type="caution">
    <text evidence="1">The sequence shown here is derived from an EMBL/GenBank/DDBJ whole genome shotgun (WGS) entry which is preliminary data.</text>
</comment>
<protein>
    <submittedName>
        <fullName evidence="1">Uncharacterized protein</fullName>
    </submittedName>
</protein>
<sequence>MECGTLSKIFNNSFGSARGMRHCRGAKRLIRSGQYRGGGFIGGAREEFLESRIVKKKQESTIE</sequence>
<accession>A0AAV9CJJ8</accession>
<keyword evidence="2" id="KW-1185">Reference proteome</keyword>
<name>A0AAV9CJJ8_ACOCL</name>
<gene>
    <name evidence="1" type="ORF">QJS10_CPB19g02009</name>
</gene>
<reference evidence="1" key="2">
    <citation type="submission" date="2023-06" db="EMBL/GenBank/DDBJ databases">
        <authorList>
            <person name="Ma L."/>
            <person name="Liu K.-W."/>
            <person name="Li Z."/>
            <person name="Hsiao Y.-Y."/>
            <person name="Qi Y."/>
            <person name="Fu T."/>
            <person name="Tang G."/>
            <person name="Zhang D."/>
            <person name="Sun W.-H."/>
            <person name="Liu D.-K."/>
            <person name="Li Y."/>
            <person name="Chen G.-Z."/>
            <person name="Liu X.-D."/>
            <person name="Liao X.-Y."/>
            <person name="Jiang Y.-T."/>
            <person name="Yu X."/>
            <person name="Hao Y."/>
            <person name="Huang J."/>
            <person name="Zhao X.-W."/>
            <person name="Ke S."/>
            <person name="Chen Y.-Y."/>
            <person name="Wu W.-L."/>
            <person name="Hsu J.-L."/>
            <person name="Lin Y.-F."/>
            <person name="Huang M.-D."/>
            <person name="Li C.-Y."/>
            <person name="Huang L."/>
            <person name="Wang Z.-W."/>
            <person name="Zhao X."/>
            <person name="Zhong W.-Y."/>
            <person name="Peng D.-H."/>
            <person name="Ahmad S."/>
            <person name="Lan S."/>
            <person name="Zhang J.-S."/>
            <person name="Tsai W.-C."/>
            <person name="Van De Peer Y."/>
            <person name="Liu Z.-J."/>
        </authorList>
    </citation>
    <scope>NUCLEOTIDE SEQUENCE</scope>
    <source>
        <strain evidence="1">CP</strain>
        <tissue evidence="1">Leaves</tissue>
    </source>
</reference>
<reference evidence="1" key="1">
    <citation type="journal article" date="2023" name="Nat. Commun.">
        <title>Diploid and tetraploid genomes of Acorus and the evolution of monocots.</title>
        <authorList>
            <person name="Ma L."/>
            <person name="Liu K.W."/>
            <person name="Li Z."/>
            <person name="Hsiao Y.Y."/>
            <person name="Qi Y."/>
            <person name="Fu T."/>
            <person name="Tang G.D."/>
            <person name="Zhang D."/>
            <person name="Sun W.H."/>
            <person name="Liu D.K."/>
            <person name="Li Y."/>
            <person name="Chen G.Z."/>
            <person name="Liu X.D."/>
            <person name="Liao X.Y."/>
            <person name="Jiang Y.T."/>
            <person name="Yu X."/>
            <person name="Hao Y."/>
            <person name="Huang J."/>
            <person name="Zhao X.W."/>
            <person name="Ke S."/>
            <person name="Chen Y.Y."/>
            <person name="Wu W.L."/>
            <person name="Hsu J.L."/>
            <person name="Lin Y.F."/>
            <person name="Huang M.D."/>
            <person name="Li C.Y."/>
            <person name="Huang L."/>
            <person name="Wang Z.W."/>
            <person name="Zhao X."/>
            <person name="Zhong W.Y."/>
            <person name="Peng D.H."/>
            <person name="Ahmad S."/>
            <person name="Lan S."/>
            <person name="Zhang J.S."/>
            <person name="Tsai W.C."/>
            <person name="Van de Peer Y."/>
            <person name="Liu Z.J."/>
        </authorList>
    </citation>
    <scope>NUCLEOTIDE SEQUENCE</scope>
    <source>
        <strain evidence="1">CP</strain>
    </source>
</reference>